<dbReference type="GO" id="GO:0008361">
    <property type="term" value="P:regulation of cell size"/>
    <property type="evidence" value="ECO:0007669"/>
    <property type="project" value="UniProtKB-ARBA"/>
</dbReference>
<dbReference type="PROSITE" id="PS50020">
    <property type="entry name" value="WW_DOMAIN_2"/>
    <property type="match status" value="1"/>
</dbReference>
<feature type="compositionally biased region" description="Gly residues" evidence="16">
    <location>
        <begin position="12"/>
        <end position="24"/>
    </location>
</feature>
<proteinExistence type="inferred from homology"/>
<feature type="compositionally biased region" description="Polar residues" evidence="16">
    <location>
        <begin position="485"/>
        <end position="499"/>
    </location>
</feature>
<keyword evidence="21" id="KW-1185">Reference proteome</keyword>
<dbReference type="SMART" id="SM00456">
    <property type="entry name" value="WW"/>
    <property type="match status" value="1"/>
</dbReference>
<dbReference type="CDD" id="cd17351">
    <property type="entry name" value="MFS_NPF"/>
    <property type="match status" value="1"/>
</dbReference>
<dbReference type="GO" id="GO:0016020">
    <property type="term" value="C:membrane"/>
    <property type="evidence" value="ECO:0007669"/>
    <property type="project" value="UniProtKB-SubCell"/>
</dbReference>
<feature type="domain" description="RRM" evidence="19">
    <location>
        <begin position="217"/>
        <end position="297"/>
    </location>
</feature>
<keyword evidence="9 17" id="KW-1133">Transmembrane helix</keyword>
<feature type="transmembrane region" description="Helical" evidence="17">
    <location>
        <begin position="1304"/>
        <end position="1323"/>
    </location>
</feature>
<keyword evidence="8 15" id="KW-0694">RNA-binding</keyword>
<evidence type="ECO:0000256" key="6">
    <source>
        <dbReference type="ARBA" id="ARBA00022737"/>
    </source>
</evidence>
<feature type="region of interest" description="Disordered" evidence="16">
    <location>
        <begin position="296"/>
        <end position="499"/>
    </location>
</feature>
<feature type="transmembrane region" description="Helical" evidence="17">
    <location>
        <begin position="1120"/>
        <end position="1139"/>
    </location>
</feature>
<dbReference type="CDD" id="cd00201">
    <property type="entry name" value="WW"/>
    <property type="match status" value="1"/>
</dbReference>
<feature type="compositionally biased region" description="Basic and acidic residues" evidence="16">
    <location>
        <begin position="333"/>
        <end position="345"/>
    </location>
</feature>
<dbReference type="InterPro" id="IPR036020">
    <property type="entry name" value="WW_dom_sf"/>
</dbReference>
<keyword evidence="11 17" id="KW-0472">Membrane</keyword>
<dbReference type="InterPro" id="IPR000504">
    <property type="entry name" value="RRM_dom"/>
</dbReference>
<evidence type="ECO:0000256" key="13">
    <source>
        <dbReference type="ARBA" id="ARBA00056095"/>
    </source>
</evidence>
<feature type="region of interest" description="Disordered" evidence="16">
    <location>
        <begin position="88"/>
        <end position="123"/>
    </location>
</feature>
<feature type="transmembrane region" description="Helical" evidence="17">
    <location>
        <begin position="830"/>
        <end position="851"/>
    </location>
</feature>
<dbReference type="FunFam" id="1.20.1250.20:FF:000204">
    <property type="entry name" value="Peptide transporter PTR2"/>
    <property type="match status" value="1"/>
</dbReference>
<feature type="transmembrane region" description="Helical" evidence="17">
    <location>
        <begin position="1198"/>
        <end position="1214"/>
    </location>
</feature>
<feature type="compositionally biased region" description="Gly residues" evidence="16">
    <location>
        <begin position="305"/>
        <end position="315"/>
    </location>
</feature>
<name>A0AAD8RR57_LOLMU</name>
<evidence type="ECO:0000256" key="1">
    <source>
        <dbReference type="ARBA" id="ARBA00004123"/>
    </source>
</evidence>
<dbReference type="Gene3D" id="1.20.1250.20">
    <property type="entry name" value="MFS general substrate transporter like domains"/>
    <property type="match status" value="1"/>
</dbReference>
<evidence type="ECO:0000256" key="12">
    <source>
        <dbReference type="ARBA" id="ARBA00023242"/>
    </source>
</evidence>
<comment type="subcellular location">
    <subcellularLocation>
        <location evidence="2">Membrane</location>
        <topology evidence="2">Multi-pass membrane protein</topology>
    </subcellularLocation>
    <subcellularLocation>
        <location evidence="1">Nucleus</location>
    </subcellularLocation>
</comment>
<evidence type="ECO:0000256" key="16">
    <source>
        <dbReference type="SAM" id="MobiDB-lite"/>
    </source>
</evidence>
<feature type="compositionally biased region" description="Low complexity" evidence="16">
    <location>
        <begin position="556"/>
        <end position="566"/>
    </location>
</feature>
<dbReference type="SUPFAM" id="SSF51045">
    <property type="entry name" value="WW domain"/>
    <property type="match status" value="1"/>
</dbReference>
<dbReference type="Gene3D" id="2.20.70.10">
    <property type="match status" value="1"/>
</dbReference>
<dbReference type="GO" id="GO:0009908">
    <property type="term" value="P:flower development"/>
    <property type="evidence" value="ECO:0007669"/>
    <property type="project" value="UniProtKB-KW"/>
</dbReference>
<feature type="transmembrane region" description="Helical" evidence="17">
    <location>
        <begin position="897"/>
        <end position="921"/>
    </location>
</feature>
<dbReference type="SUPFAM" id="SSF103473">
    <property type="entry name" value="MFS general substrate transporter"/>
    <property type="match status" value="1"/>
</dbReference>
<feature type="compositionally biased region" description="Polar residues" evidence="16">
    <location>
        <begin position="348"/>
        <end position="363"/>
    </location>
</feature>
<evidence type="ECO:0000256" key="5">
    <source>
        <dbReference type="ARBA" id="ARBA00022692"/>
    </source>
</evidence>
<keyword evidence="6" id="KW-0677">Repeat</keyword>
<dbReference type="Proteomes" id="UP001231189">
    <property type="component" value="Unassembled WGS sequence"/>
</dbReference>
<keyword evidence="12" id="KW-0539">Nucleus</keyword>
<dbReference type="GO" id="GO:0022857">
    <property type="term" value="F:transmembrane transporter activity"/>
    <property type="evidence" value="ECO:0007669"/>
    <property type="project" value="InterPro"/>
</dbReference>
<gene>
    <name evidence="20" type="ORF">QYE76_003964</name>
</gene>
<dbReference type="InterPro" id="IPR035979">
    <property type="entry name" value="RBD_domain_sf"/>
</dbReference>
<evidence type="ECO:0000313" key="21">
    <source>
        <dbReference type="Proteomes" id="UP001231189"/>
    </source>
</evidence>
<dbReference type="SUPFAM" id="SSF54928">
    <property type="entry name" value="RNA-binding domain, RBD"/>
    <property type="match status" value="2"/>
</dbReference>
<comment type="caution">
    <text evidence="20">The sequence shown here is derived from an EMBL/GenBank/DDBJ whole genome shotgun (WGS) entry which is preliminary data.</text>
</comment>
<feature type="transmembrane region" description="Helical" evidence="17">
    <location>
        <begin position="975"/>
        <end position="994"/>
    </location>
</feature>
<accession>A0AAD8RR57</accession>
<dbReference type="Pfam" id="PF00076">
    <property type="entry name" value="RRM_1"/>
    <property type="match status" value="2"/>
</dbReference>
<evidence type="ECO:0000313" key="20">
    <source>
        <dbReference type="EMBL" id="KAK1629649.1"/>
    </source>
</evidence>
<evidence type="ECO:0000256" key="15">
    <source>
        <dbReference type="PROSITE-ProRule" id="PRU00176"/>
    </source>
</evidence>
<dbReference type="PANTHER" id="PTHR11654">
    <property type="entry name" value="OLIGOPEPTIDE TRANSPORTER-RELATED"/>
    <property type="match status" value="1"/>
</dbReference>
<evidence type="ECO:0000256" key="4">
    <source>
        <dbReference type="ARBA" id="ARBA00022473"/>
    </source>
</evidence>
<feature type="region of interest" description="Disordered" evidence="16">
    <location>
        <begin position="556"/>
        <end position="591"/>
    </location>
</feature>
<feature type="domain" description="WW" evidence="18">
    <location>
        <begin position="607"/>
        <end position="640"/>
    </location>
</feature>
<dbReference type="Pfam" id="PF00854">
    <property type="entry name" value="PTR2"/>
    <property type="match status" value="1"/>
</dbReference>
<feature type="region of interest" description="Disordered" evidence="16">
    <location>
        <begin position="1"/>
        <end position="71"/>
    </location>
</feature>
<dbReference type="InterPro" id="IPR001202">
    <property type="entry name" value="WW_dom"/>
</dbReference>
<dbReference type="GO" id="GO:0005634">
    <property type="term" value="C:nucleus"/>
    <property type="evidence" value="ECO:0007669"/>
    <property type="project" value="UniProtKB-SubCell"/>
</dbReference>
<dbReference type="PROSITE" id="PS50102">
    <property type="entry name" value="RRM"/>
    <property type="match status" value="2"/>
</dbReference>
<comment type="function">
    <text evidence="13">Plays a major role in the promotion of the transition of the vegetative meristem to reproductive development. Required for RNA-mediated chromatin silencing of a range of loci in the genome. Cotranscriptionally recognizes aberrant RNA and marks it for silencing. Controls alternative cleavage and polyadenylation on pre-mRNAs and antisense RNAs. Regulates flowering time, seed size and cell volume, probably via the modulation of cell size.</text>
</comment>
<dbReference type="FunFam" id="2.20.70.10:FF:000079">
    <property type="entry name" value="FCA gamma protein"/>
    <property type="match status" value="1"/>
</dbReference>
<feature type="compositionally biased region" description="Gly residues" evidence="16">
    <location>
        <begin position="34"/>
        <end position="46"/>
    </location>
</feature>
<evidence type="ECO:0000256" key="11">
    <source>
        <dbReference type="ARBA" id="ARBA00023136"/>
    </source>
</evidence>
<evidence type="ECO:0000256" key="17">
    <source>
        <dbReference type="SAM" id="Phobius"/>
    </source>
</evidence>
<keyword evidence="7" id="KW-0221">Differentiation</keyword>
<comment type="similarity">
    <text evidence="3">Belongs to the major facilitator superfamily. Proton-dependent oligopeptide transporter (POT/PTR) (TC 2.A.17) family.</text>
</comment>
<evidence type="ECO:0000256" key="9">
    <source>
        <dbReference type="ARBA" id="ARBA00022989"/>
    </source>
</evidence>
<keyword evidence="5 17" id="KW-0812">Transmembrane</keyword>
<feature type="transmembrane region" description="Helical" evidence="17">
    <location>
        <begin position="1159"/>
        <end position="1177"/>
    </location>
</feature>
<dbReference type="GO" id="GO:0009909">
    <property type="term" value="P:regulation of flower development"/>
    <property type="evidence" value="ECO:0007669"/>
    <property type="project" value="UniProtKB-ARBA"/>
</dbReference>
<keyword evidence="10" id="KW-0287">Flowering</keyword>
<feature type="transmembrane region" description="Helical" evidence="17">
    <location>
        <begin position="1000"/>
        <end position="1020"/>
    </location>
</feature>
<feature type="compositionally biased region" description="Polar residues" evidence="16">
    <location>
        <begin position="391"/>
        <end position="410"/>
    </location>
</feature>
<feature type="region of interest" description="Disordered" evidence="16">
    <location>
        <begin position="676"/>
        <end position="697"/>
    </location>
</feature>
<sequence length="1338" mass="145184">MHRGSDRSGDPSGPGAGGRSGGDGRFARGPSRWSGGGGGGGGGGGSPAHRSSSRDGGGGGRFHPYRAPSEYAVGVGGTGGYRGGGGGGGGGGGDFGEADGGQRNRYGGGGGGRGDYSDHDNKSGHVKLFVGSVPRTASEDDVRPLFENHGDVLEVAMIRDRKTGEQQGCCFVKYATSEEAERAIRALHNQWTIPGAMGPVQVRYADGEKERHGSIEHKLFVASLNKQATAKEIEEIFAPFGHVEDVYIMKDGMKQSRGCGFVKFSSKEPALAAMNSLSGTYIMRGCEQPLIVRFADPKRPRPGESRGGPAFGGPGVSPRSDAALVIRPTANLDEPRGRHMPRDAWRPSSPSSVAPHQFNNYGSDNPMGLMGGTGTSAADNGAFRPQMFPGNGQTAASTSSHMGINTSSLQGHHLGGQQIPPLQKPPGPPHNFSLQLQNQQGQHSLGPGLFGQNVPSMQLPGQLPTSQPLTQQNASAGALQAPPAIQSNPMQSVPGQQQLPSNVAPQMMQQPIQQIPSQAPQLLLQQQAAMQSSYQSSQQAIFQLQQQLQLMQQQQQQQQQPNLNQQPHTQISKQQGQPNQSSTPGAPAAMMPSNINAIPQQVNSPAVSLTCNWTEHTSPEGFKYYYNSITRESKWEKPEEYVLYEQQQQQQHQKLILLQQHQQKLVAQQLQSPPQAQTIQSMQSIQQHPQSHQGHNQMQMKHQELNYNQLQATGNIDPNRIQQVSFVIFRFRPHNIFAWIKKFTQHHLFWWLHIREFKLLKSVHGKVETAGEYMLSQSRLRNELQPSLLIPCVRVMALADGDTRHTGDGTVDANGLPAVKTRTGNWRACFFVLGIEFSECLAFFAISKNLVTYLTSVLHESNIDAARNVSTWVGTTFFTPLVGAFLADTYWGRYKTIVVFLSVYAVGMLVLTVSAALPWMLQSSNQVRRVAVYLGLYLTALGNGGIKPCTSAFGADQFDVSDPAERMRKGSFFNWYYFSTNVGSLLSTTVLVWVQDNVGWGVGFAVPLLLMSLGFGVFLAGRSVYRYKRPGERSPMARVAQVVVAAARNCRLDLPDDCSALHQLPAPSEAAFEVQHTNQFRFLDKAAIVPPPTSDKKGQWRLCTVSQVEEVKKLLRLCPVWASLVVFFMATSQMSSTLIEQGMAMDNRVGPFAVPPASMAGFDVLATLVLIPVYEAVLVPLARRDTGEDRGLSQPRRIGVGLGLSALAMAYSALLERKRRLAAGAVSIVWQAPAYGVLGSGEVFAVIGMLELFYDRAPDGMRSLCTALAQLAVAVGNYLNSAALGAVAFAGWIPEDLDKGHLDYFFWVMAVLGVLNLLQFLLYSSVPAMRHSSGSTTS</sequence>
<evidence type="ECO:0000256" key="8">
    <source>
        <dbReference type="ARBA" id="ARBA00022884"/>
    </source>
</evidence>
<dbReference type="InterPro" id="IPR012677">
    <property type="entry name" value="Nucleotide-bd_a/b_plait_sf"/>
</dbReference>
<evidence type="ECO:0000259" key="18">
    <source>
        <dbReference type="PROSITE" id="PS50020"/>
    </source>
</evidence>
<dbReference type="InterPro" id="IPR000109">
    <property type="entry name" value="POT_fam"/>
</dbReference>
<evidence type="ECO:0000259" key="19">
    <source>
        <dbReference type="PROSITE" id="PS50102"/>
    </source>
</evidence>
<evidence type="ECO:0000256" key="2">
    <source>
        <dbReference type="ARBA" id="ARBA00004141"/>
    </source>
</evidence>
<dbReference type="GO" id="GO:0030154">
    <property type="term" value="P:cell differentiation"/>
    <property type="evidence" value="ECO:0007669"/>
    <property type="project" value="UniProtKB-KW"/>
</dbReference>
<dbReference type="SMART" id="SM00360">
    <property type="entry name" value="RRM"/>
    <property type="match status" value="2"/>
</dbReference>
<keyword evidence="4" id="KW-0217">Developmental protein</keyword>
<reference evidence="20" key="1">
    <citation type="submission" date="2023-07" db="EMBL/GenBank/DDBJ databases">
        <title>A chromosome-level genome assembly of Lolium multiflorum.</title>
        <authorList>
            <person name="Chen Y."/>
            <person name="Copetti D."/>
            <person name="Kolliker R."/>
            <person name="Studer B."/>
        </authorList>
    </citation>
    <scope>NUCLEOTIDE SEQUENCE</scope>
    <source>
        <strain evidence="20">02402/16</strain>
        <tissue evidence="20">Leaf</tissue>
    </source>
</reference>
<dbReference type="EMBL" id="JAUUTY010000005">
    <property type="protein sequence ID" value="KAK1629649.1"/>
    <property type="molecule type" value="Genomic_DNA"/>
</dbReference>
<dbReference type="FunFam" id="3.30.70.330:FF:000332">
    <property type="entry name" value="flowering time control protein FCA isoform X2"/>
    <property type="match status" value="1"/>
</dbReference>
<evidence type="ECO:0000256" key="3">
    <source>
        <dbReference type="ARBA" id="ARBA00005982"/>
    </source>
</evidence>
<feature type="domain" description="RRM" evidence="19">
    <location>
        <begin position="126"/>
        <end position="207"/>
    </location>
</feature>
<protein>
    <recommendedName>
        <fullName evidence="14">Flowering time control protein FCA</fullName>
    </recommendedName>
</protein>
<feature type="transmembrane region" description="Helical" evidence="17">
    <location>
        <begin position="872"/>
        <end position="891"/>
    </location>
</feature>
<feature type="transmembrane region" description="Helical" evidence="17">
    <location>
        <begin position="1266"/>
        <end position="1292"/>
    </location>
</feature>
<evidence type="ECO:0000256" key="10">
    <source>
        <dbReference type="ARBA" id="ARBA00023089"/>
    </source>
</evidence>
<feature type="transmembrane region" description="Helical" evidence="17">
    <location>
        <begin position="1234"/>
        <end position="1254"/>
    </location>
</feature>
<evidence type="ECO:0000256" key="7">
    <source>
        <dbReference type="ARBA" id="ARBA00022782"/>
    </source>
</evidence>
<dbReference type="Pfam" id="PF00397">
    <property type="entry name" value="WW"/>
    <property type="match status" value="1"/>
</dbReference>
<dbReference type="Gene3D" id="3.30.70.330">
    <property type="match status" value="2"/>
</dbReference>
<feature type="compositionally biased region" description="Gly residues" evidence="16">
    <location>
        <begin position="88"/>
        <end position="99"/>
    </location>
</feature>
<dbReference type="InterPro" id="IPR036259">
    <property type="entry name" value="MFS_trans_sf"/>
</dbReference>
<dbReference type="GO" id="GO:0080113">
    <property type="term" value="P:regulation of seed growth"/>
    <property type="evidence" value="ECO:0007669"/>
    <property type="project" value="UniProtKB-ARBA"/>
</dbReference>
<organism evidence="20 21">
    <name type="scientific">Lolium multiflorum</name>
    <name type="common">Italian ryegrass</name>
    <name type="synonym">Lolium perenne subsp. multiflorum</name>
    <dbReference type="NCBI Taxonomy" id="4521"/>
    <lineage>
        <taxon>Eukaryota</taxon>
        <taxon>Viridiplantae</taxon>
        <taxon>Streptophyta</taxon>
        <taxon>Embryophyta</taxon>
        <taxon>Tracheophyta</taxon>
        <taxon>Spermatophyta</taxon>
        <taxon>Magnoliopsida</taxon>
        <taxon>Liliopsida</taxon>
        <taxon>Poales</taxon>
        <taxon>Poaceae</taxon>
        <taxon>BOP clade</taxon>
        <taxon>Pooideae</taxon>
        <taxon>Poodae</taxon>
        <taxon>Poeae</taxon>
        <taxon>Poeae Chloroplast Group 2 (Poeae type)</taxon>
        <taxon>Loliodinae</taxon>
        <taxon>Loliinae</taxon>
        <taxon>Lolium</taxon>
    </lineage>
</organism>
<evidence type="ECO:0000256" key="14">
    <source>
        <dbReference type="ARBA" id="ARBA00071861"/>
    </source>
</evidence>
<feature type="compositionally biased region" description="Polar residues" evidence="16">
    <location>
        <begin position="567"/>
        <end position="584"/>
    </location>
</feature>
<feature type="compositionally biased region" description="Polar residues" evidence="16">
    <location>
        <begin position="463"/>
        <end position="475"/>
    </location>
</feature>
<dbReference type="FunFam" id="3.30.70.330:FF:000374">
    <property type="entry name" value="Flowering time control protein FCA"/>
    <property type="match status" value="1"/>
</dbReference>
<feature type="compositionally biased region" description="Polar residues" evidence="16">
    <location>
        <begin position="432"/>
        <end position="443"/>
    </location>
</feature>
<dbReference type="GO" id="GO:0003723">
    <property type="term" value="F:RNA binding"/>
    <property type="evidence" value="ECO:0007669"/>
    <property type="project" value="UniProtKB-UniRule"/>
</dbReference>